<gene>
    <name evidence="1" type="ORF">Ssi02_66250</name>
</gene>
<dbReference type="AlphaFoldDB" id="A0A919VFR9"/>
<dbReference type="RefSeq" id="WP_380659643.1">
    <property type="nucleotide sequence ID" value="NZ_JBHLZQ010000028.1"/>
</dbReference>
<keyword evidence="2" id="KW-1185">Reference proteome</keyword>
<organism evidence="1 2">
    <name type="scientific">Sinosporangium siamense</name>
    <dbReference type="NCBI Taxonomy" id="1367973"/>
    <lineage>
        <taxon>Bacteria</taxon>
        <taxon>Bacillati</taxon>
        <taxon>Actinomycetota</taxon>
        <taxon>Actinomycetes</taxon>
        <taxon>Streptosporangiales</taxon>
        <taxon>Streptosporangiaceae</taxon>
        <taxon>Sinosporangium</taxon>
    </lineage>
</organism>
<name>A0A919VFR9_9ACTN</name>
<dbReference type="EMBL" id="BOOW01000044">
    <property type="protein sequence ID" value="GII96394.1"/>
    <property type="molecule type" value="Genomic_DNA"/>
</dbReference>
<proteinExistence type="predicted"/>
<sequence length="55" mass="6266">MDDCIKFRWPRPPAPGMEWSLSGYLHLLAPLGLRVRVVREMSHAFTLLGLSLDES</sequence>
<dbReference type="Proteomes" id="UP000606172">
    <property type="component" value="Unassembled WGS sequence"/>
</dbReference>
<accession>A0A919VFR9</accession>
<evidence type="ECO:0000313" key="1">
    <source>
        <dbReference type="EMBL" id="GII96394.1"/>
    </source>
</evidence>
<reference evidence="1" key="1">
    <citation type="submission" date="2021-01" db="EMBL/GenBank/DDBJ databases">
        <title>Whole genome shotgun sequence of Sinosporangium siamense NBRC 109515.</title>
        <authorList>
            <person name="Komaki H."/>
            <person name="Tamura T."/>
        </authorList>
    </citation>
    <scope>NUCLEOTIDE SEQUENCE</scope>
    <source>
        <strain evidence="1">NBRC 109515</strain>
    </source>
</reference>
<protein>
    <submittedName>
        <fullName evidence="1">Uncharacterized protein</fullName>
    </submittedName>
</protein>
<comment type="caution">
    <text evidence="1">The sequence shown here is derived from an EMBL/GenBank/DDBJ whole genome shotgun (WGS) entry which is preliminary data.</text>
</comment>
<evidence type="ECO:0000313" key="2">
    <source>
        <dbReference type="Proteomes" id="UP000606172"/>
    </source>
</evidence>